<name>A0AAJ3G0R5_9PSED</name>
<reference evidence="1 2" key="1">
    <citation type="journal article" date="2020" name="Front. Plant Sci.">
        <title>Isolation of Rhizosphere Bacteria That Improve Quality and Water Stress Tolerance in Greenhouse Ornamentals.</title>
        <authorList>
            <person name="Nordstedt N.P."/>
            <person name="Jones M.L."/>
        </authorList>
    </citation>
    <scope>NUCLEOTIDE SEQUENCE [LARGE SCALE GENOMIC DNA]</scope>
    <source>
        <strain evidence="1 2">C2F7</strain>
    </source>
</reference>
<dbReference type="AlphaFoldDB" id="A0AAJ3G0R5"/>
<proteinExistence type="predicted"/>
<accession>A0AAJ3G0R5</accession>
<dbReference type="Proteomes" id="UP000562723">
    <property type="component" value="Unassembled WGS sequence"/>
</dbReference>
<dbReference type="EMBL" id="JABFMS010000077">
    <property type="protein sequence ID" value="NUT84251.1"/>
    <property type="molecule type" value="Genomic_DNA"/>
</dbReference>
<protein>
    <submittedName>
        <fullName evidence="1">Uncharacterized protein</fullName>
    </submittedName>
</protein>
<organism evidence="1 2">
    <name type="scientific">Pseudomonas brassicacearum</name>
    <dbReference type="NCBI Taxonomy" id="930166"/>
    <lineage>
        <taxon>Bacteria</taxon>
        <taxon>Pseudomonadati</taxon>
        <taxon>Pseudomonadota</taxon>
        <taxon>Gammaproteobacteria</taxon>
        <taxon>Pseudomonadales</taxon>
        <taxon>Pseudomonadaceae</taxon>
        <taxon>Pseudomonas</taxon>
    </lineage>
</organism>
<dbReference type="RefSeq" id="WP_175360882.1">
    <property type="nucleotide sequence ID" value="NZ_JABFMS010000077.1"/>
</dbReference>
<gene>
    <name evidence="1" type="ORF">HNO85_25185</name>
</gene>
<comment type="caution">
    <text evidence="1">The sequence shown here is derived from an EMBL/GenBank/DDBJ whole genome shotgun (WGS) entry which is preliminary data.</text>
</comment>
<sequence length="158" mass="17981">MELRADLMPPVLDELLVARLKILAEEIDCGHPEKSLAHLAAFNKEAMTEFEFIDFQGIYGGQSHDAWVRKILAKPYERCLGDVTKQELIELARRVMESDGPDSSIEFWLGMLEINIPNDRVSNLIFWPGEYFNNVSYSEELTPEQVIEVALKDGNAPQ</sequence>
<evidence type="ECO:0000313" key="1">
    <source>
        <dbReference type="EMBL" id="NUT84251.1"/>
    </source>
</evidence>
<evidence type="ECO:0000313" key="2">
    <source>
        <dbReference type="Proteomes" id="UP000562723"/>
    </source>
</evidence>